<name>A0ACC2RNL3_9FUNG</name>
<comment type="caution">
    <text evidence="1">The sequence shown here is derived from an EMBL/GenBank/DDBJ whole genome shotgun (WGS) entry which is preliminary data.</text>
</comment>
<keyword evidence="2" id="KW-1185">Reference proteome</keyword>
<accession>A0ACC2RNL3</accession>
<evidence type="ECO:0000313" key="2">
    <source>
        <dbReference type="Proteomes" id="UP001165960"/>
    </source>
</evidence>
<protein>
    <submittedName>
        <fullName evidence="1">Uncharacterized protein</fullName>
    </submittedName>
</protein>
<sequence>MQYIISLILAALVYGQSEASYVSSADELCSVKALVFSVMTGSLEKNDGEIPLTSEKSVQECKKKSNAKVFREWDVLNENFSSVESHQIALGETDVDKINHFYKHNQLTFYDGFEFNIQRLTEANFERLLKERSKDQKFSLKMYFKQWSKVGEIIKEYEYKIHHIKLTIEPEKEAIRDFKKVLGLNPNLVFSVRFLDYAYESKLLAGNASTCSRKVYYSVYPGSPSGAGLAYIAHI</sequence>
<organism evidence="1 2">
    <name type="scientific">Entomophthora muscae</name>
    <dbReference type="NCBI Taxonomy" id="34485"/>
    <lineage>
        <taxon>Eukaryota</taxon>
        <taxon>Fungi</taxon>
        <taxon>Fungi incertae sedis</taxon>
        <taxon>Zoopagomycota</taxon>
        <taxon>Entomophthoromycotina</taxon>
        <taxon>Entomophthoromycetes</taxon>
        <taxon>Entomophthorales</taxon>
        <taxon>Entomophthoraceae</taxon>
        <taxon>Entomophthora</taxon>
    </lineage>
</organism>
<evidence type="ECO:0000313" key="1">
    <source>
        <dbReference type="EMBL" id="KAJ9051676.1"/>
    </source>
</evidence>
<reference evidence="1" key="1">
    <citation type="submission" date="2022-04" db="EMBL/GenBank/DDBJ databases">
        <title>Genome of the entomopathogenic fungus Entomophthora muscae.</title>
        <authorList>
            <person name="Elya C."/>
            <person name="Lovett B.R."/>
            <person name="Lee E."/>
            <person name="Macias A.M."/>
            <person name="Hajek A.E."/>
            <person name="De Bivort B.L."/>
            <person name="Kasson M.T."/>
            <person name="De Fine Licht H.H."/>
            <person name="Stajich J.E."/>
        </authorList>
    </citation>
    <scope>NUCLEOTIDE SEQUENCE</scope>
    <source>
        <strain evidence="1">Berkeley</strain>
    </source>
</reference>
<gene>
    <name evidence="1" type="ORF">DSO57_1002376</name>
</gene>
<dbReference type="Proteomes" id="UP001165960">
    <property type="component" value="Unassembled WGS sequence"/>
</dbReference>
<proteinExistence type="predicted"/>
<dbReference type="EMBL" id="QTSX02007105">
    <property type="protein sequence ID" value="KAJ9051676.1"/>
    <property type="molecule type" value="Genomic_DNA"/>
</dbReference>